<dbReference type="KEGG" id="acan:ACA1_199620"/>
<evidence type="ECO:0000256" key="1">
    <source>
        <dbReference type="ARBA" id="ARBA00022679"/>
    </source>
</evidence>
<evidence type="ECO:0000259" key="8">
    <source>
        <dbReference type="PROSITE" id="PS51545"/>
    </source>
</evidence>
<dbReference type="InterPro" id="IPR011009">
    <property type="entry name" value="Kinase-like_dom_sf"/>
</dbReference>
<sequence length="1188" mass="131090">MHIRVVQSLASSRSAEEVTALYRSNSSDSAPRNAQQLPLSYSSPSLSVSACISPRARPPPPVPPRSGATGAAAQPPMPGRLGWSGGGGGGSTLHHLSPPPDAGQRVQQRQRSRTFSSGLDAPTADDARGAPGTPLPSLSLSTSTSSVSSTSSTLAQSSPTLRAPVKMGGSGLVASFRSRANTVSPPPPPPLSPEPNKFHFMGLLRPSPPAPAAAAAATITTTTTSIIAPPVSPTAAPTSAPAAVGGRSDDGYDVVDPTGEASAGPPVLITHLVGVNQQSKPTPYIWEKHKPVRKRRTVVNARATQRITTRMAPNEEVEHFRACMERLSPTYQQNWLPFGQILASTTDVPFYFSGVTFAVFFRFPDATDDQTTTTATTTTTNLPFLFCKGRETLEWAVQEILRKTGRESERADDKIIQFSGLAAVYAFDLSVRLKDFAHVRNALKRRDKIVLLVWDRRRDKPQLCASEFLARHKPESSLGWEDDASLGLRYQDKEVYPLEKLDDHCVEVKLLCVENFRPETVAELAGGGYAAKCESFAFYVRLELRHGERTICPPVISKRTAAPPVWCEWLRLSLPLSDLPLESRCVLTLFAVNLLRDEQLVYGTASCNLFDRDGWFMSGVCKLPLNASADAPASQLNERVAGLPTSDRSPRITRLVRAALVMEMERAPYPIAFPQVPHFTPLIGRERANFKVASSVSPDPGELAALHAILKKNTLDELSEEERTLVWKYHSHCFAFPQALPKLLLSVPWEDPSAVKQAHRILETWDRLSPFTALQLLDQYYPDTVVREYAVQCLCDMTDPDLVNHLLQLIQALKFERNHDSALARFLLYRALHNRTLVYMESCGEHADELFAQLEIVAKLRQLNEAARTYKKAERTKVLQDGLTAYTQFASFPAQFHLPINPQIVATGFVVDKCRVMDSSTAPLWLCFENQDRNGSPDLLILQVFTEMDRLWKREGYDLHMSIYGVVSTAFNEGFIEVVSNASTCSKIQKDAAGLAGALQRTPLFNWLQKHNTTEQDISSAVQNFVHSCAAYSVASYVLGIGDRHNDNVMITREGHLFHIDFAHILGDFMKFGAYKREKAPFVFTDEFVHVMGGAVSDNYQLFVDLGAIAFNILRNNADILISLFVMMLSAGIPLLRTRKDIKFLESALALHLTEEEAAATFKGLAAEALACKTTRVLFFMHNLAHPD</sequence>
<feature type="domain" description="C2 PI3K-type" evidence="9">
    <location>
        <begin position="502"/>
        <end position="665"/>
    </location>
</feature>
<keyword evidence="4" id="KW-0067">ATP-binding</keyword>
<feature type="region of interest" description="Disordered" evidence="6">
    <location>
        <begin position="1"/>
        <end position="166"/>
    </location>
</feature>
<dbReference type="EMBL" id="KB007932">
    <property type="protein sequence ID" value="ELR19679.1"/>
    <property type="molecule type" value="Genomic_DNA"/>
</dbReference>
<dbReference type="VEuPathDB" id="AmoebaDB:ACA1_199620"/>
<accession>L8H2G4</accession>
<dbReference type="GO" id="GO:0005524">
    <property type="term" value="F:ATP binding"/>
    <property type="evidence" value="ECO:0007669"/>
    <property type="project" value="UniProtKB-KW"/>
</dbReference>
<feature type="compositionally biased region" description="Low complexity" evidence="6">
    <location>
        <begin position="228"/>
        <end position="244"/>
    </location>
</feature>
<dbReference type="GO" id="GO:0048015">
    <property type="term" value="P:phosphatidylinositol-mediated signaling"/>
    <property type="evidence" value="ECO:0007669"/>
    <property type="project" value="TreeGrafter"/>
</dbReference>
<dbReference type="OrthoDB" id="67688at2759"/>
<feature type="domain" description="PIK helical" evidence="8">
    <location>
        <begin position="692"/>
        <end position="873"/>
    </location>
</feature>
<dbReference type="InterPro" id="IPR000403">
    <property type="entry name" value="PI3/4_kinase_cat_dom"/>
</dbReference>
<feature type="compositionally biased region" description="Polar residues" evidence="6">
    <location>
        <begin position="22"/>
        <end position="36"/>
    </location>
</feature>
<protein>
    <submittedName>
        <fullName evidence="10">Phosphoinositide 3-kinase family, accessory domain (Pik domain) domain containing protein</fullName>
    </submittedName>
</protein>
<dbReference type="STRING" id="1257118.L8H2G4"/>
<dbReference type="GO" id="GO:0005942">
    <property type="term" value="C:phosphatidylinositol 3-kinase complex"/>
    <property type="evidence" value="ECO:0007669"/>
    <property type="project" value="TreeGrafter"/>
</dbReference>
<evidence type="ECO:0000256" key="2">
    <source>
        <dbReference type="ARBA" id="ARBA00022741"/>
    </source>
</evidence>
<dbReference type="FunFam" id="1.10.1070.11:FF:000001">
    <property type="entry name" value="Phosphatidylinositol 4,5-bisphosphate 3-kinase catalytic subunit"/>
    <property type="match status" value="1"/>
</dbReference>
<evidence type="ECO:0000259" key="9">
    <source>
        <dbReference type="PROSITE" id="PS51547"/>
    </source>
</evidence>
<dbReference type="GO" id="GO:0043491">
    <property type="term" value="P:phosphatidylinositol 3-kinase/protein kinase B signal transduction"/>
    <property type="evidence" value="ECO:0007669"/>
    <property type="project" value="TreeGrafter"/>
</dbReference>
<dbReference type="Gene3D" id="2.60.40.150">
    <property type="entry name" value="C2 domain"/>
    <property type="match status" value="1"/>
</dbReference>
<dbReference type="GO" id="GO:0035005">
    <property type="term" value="F:1-phosphatidylinositol-4-phosphate 3-kinase activity"/>
    <property type="evidence" value="ECO:0007669"/>
    <property type="project" value="TreeGrafter"/>
</dbReference>
<dbReference type="Pfam" id="PF00613">
    <property type="entry name" value="PI3Ka"/>
    <property type="match status" value="1"/>
</dbReference>
<dbReference type="PROSITE" id="PS50290">
    <property type="entry name" value="PI3_4_KINASE_3"/>
    <property type="match status" value="1"/>
</dbReference>
<dbReference type="CDD" id="cd00891">
    <property type="entry name" value="PI3Kc"/>
    <property type="match status" value="1"/>
</dbReference>
<dbReference type="Gene3D" id="1.25.40.70">
    <property type="entry name" value="Phosphatidylinositol 3-kinase, accessory domain (PIK)"/>
    <property type="match status" value="1"/>
</dbReference>
<dbReference type="SMART" id="SM00142">
    <property type="entry name" value="PI3K_C2"/>
    <property type="match status" value="1"/>
</dbReference>
<name>L8H2G4_ACACF</name>
<dbReference type="PROSITE" id="PS00916">
    <property type="entry name" value="PI3_4_KINASE_2"/>
    <property type="match status" value="1"/>
</dbReference>
<evidence type="ECO:0000259" key="7">
    <source>
        <dbReference type="PROSITE" id="PS50290"/>
    </source>
</evidence>
<dbReference type="PROSITE" id="PS51547">
    <property type="entry name" value="C2_PI3K"/>
    <property type="match status" value="1"/>
</dbReference>
<dbReference type="Pfam" id="PF00454">
    <property type="entry name" value="PI3_PI4_kinase"/>
    <property type="match status" value="1"/>
</dbReference>
<evidence type="ECO:0000256" key="6">
    <source>
        <dbReference type="SAM" id="MobiDB-lite"/>
    </source>
</evidence>
<dbReference type="InterPro" id="IPR015433">
    <property type="entry name" value="PI3/4_kinase"/>
</dbReference>
<dbReference type="InterPro" id="IPR036940">
    <property type="entry name" value="PI3/4_kinase_cat_sf"/>
</dbReference>
<dbReference type="InterPro" id="IPR002420">
    <property type="entry name" value="PI3K-type_C2_dom"/>
</dbReference>
<dbReference type="InterPro" id="IPR042236">
    <property type="entry name" value="PI3K_accessory_sf"/>
</dbReference>
<evidence type="ECO:0000256" key="3">
    <source>
        <dbReference type="ARBA" id="ARBA00022777"/>
    </source>
</evidence>
<feature type="region of interest" description="Disordered" evidence="6">
    <location>
        <begin position="228"/>
        <end position="247"/>
    </location>
</feature>
<dbReference type="InterPro" id="IPR035892">
    <property type="entry name" value="C2_domain_sf"/>
</dbReference>
<keyword evidence="2" id="KW-0547">Nucleotide-binding</keyword>
<dbReference type="SMART" id="SM00146">
    <property type="entry name" value="PI3Kc"/>
    <property type="match status" value="1"/>
</dbReference>
<dbReference type="PANTHER" id="PTHR10048">
    <property type="entry name" value="PHOSPHATIDYLINOSITOL KINASE"/>
    <property type="match status" value="1"/>
</dbReference>
<evidence type="ECO:0000256" key="5">
    <source>
        <dbReference type="PROSITE-ProRule" id="PRU00880"/>
    </source>
</evidence>
<feature type="compositionally biased region" description="Gly residues" evidence="6">
    <location>
        <begin position="82"/>
        <end position="91"/>
    </location>
</feature>
<feature type="compositionally biased region" description="Low complexity" evidence="6">
    <location>
        <begin position="37"/>
        <end position="49"/>
    </location>
</feature>
<dbReference type="Pfam" id="PF00792">
    <property type="entry name" value="PI3K_C2"/>
    <property type="match status" value="1"/>
</dbReference>
<feature type="compositionally biased region" description="Low complexity" evidence="6">
    <location>
        <begin position="135"/>
        <end position="161"/>
    </location>
</feature>
<dbReference type="InterPro" id="IPR018936">
    <property type="entry name" value="PI3/4_kinase_CS"/>
</dbReference>
<evidence type="ECO:0000256" key="4">
    <source>
        <dbReference type="ARBA" id="ARBA00022840"/>
    </source>
</evidence>
<dbReference type="SUPFAM" id="SSF48371">
    <property type="entry name" value="ARM repeat"/>
    <property type="match status" value="1"/>
</dbReference>
<dbReference type="PROSITE" id="PS51545">
    <property type="entry name" value="PIK_HELICAL"/>
    <property type="match status" value="1"/>
</dbReference>
<dbReference type="GeneID" id="14920505"/>
<evidence type="ECO:0000313" key="11">
    <source>
        <dbReference type="Proteomes" id="UP000011083"/>
    </source>
</evidence>
<dbReference type="SMART" id="SM00145">
    <property type="entry name" value="PI3Ka"/>
    <property type="match status" value="1"/>
</dbReference>
<dbReference type="Gene3D" id="3.30.1010.10">
    <property type="entry name" value="Phosphatidylinositol 3-kinase Catalytic Subunit, Chain A, domain 4"/>
    <property type="match status" value="1"/>
</dbReference>
<dbReference type="InterPro" id="IPR001263">
    <property type="entry name" value="PI3K_accessory_dom"/>
</dbReference>
<feature type="compositionally biased region" description="Polar residues" evidence="6">
    <location>
        <begin position="105"/>
        <end position="117"/>
    </location>
</feature>
<dbReference type="AlphaFoldDB" id="L8H2G4"/>
<dbReference type="GO" id="GO:0005886">
    <property type="term" value="C:plasma membrane"/>
    <property type="evidence" value="ECO:0007669"/>
    <property type="project" value="TreeGrafter"/>
</dbReference>
<dbReference type="GO" id="GO:0016303">
    <property type="term" value="F:1-phosphatidylinositol-3-kinase activity"/>
    <property type="evidence" value="ECO:0007669"/>
    <property type="project" value="TreeGrafter"/>
</dbReference>
<dbReference type="SUPFAM" id="SSF56112">
    <property type="entry name" value="Protein kinase-like (PK-like)"/>
    <property type="match status" value="1"/>
</dbReference>
<dbReference type="InterPro" id="IPR016024">
    <property type="entry name" value="ARM-type_fold"/>
</dbReference>
<comment type="similarity">
    <text evidence="5">Belongs to the PI3/PI4-kinase family.</text>
</comment>
<dbReference type="InterPro" id="IPR035448">
    <property type="entry name" value="PI3Kc"/>
</dbReference>
<dbReference type="GO" id="GO:0005737">
    <property type="term" value="C:cytoplasm"/>
    <property type="evidence" value="ECO:0007669"/>
    <property type="project" value="TreeGrafter"/>
</dbReference>
<organism evidence="10 11">
    <name type="scientific">Acanthamoeba castellanii (strain ATCC 30010 / Neff)</name>
    <dbReference type="NCBI Taxonomy" id="1257118"/>
    <lineage>
        <taxon>Eukaryota</taxon>
        <taxon>Amoebozoa</taxon>
        <taxon>Discosea</taxon>
        <taxon>Longamoebia</taxon>
        <taxon>Centramoebida</taxon>
        <taxon>Acanthamoebidae</taxon>
        <taxon>Acanthamoeba</taxon>
    </lineage>
</organism>
<keyword evidence="11" id="KW-1185">Reference proteome</keyword>
<dbReference type="Gene3D" id="1.10.1070.11">
    <property type="entry name" value="Phosphatidylinositol 3-/4-kinase, catalytic domain"/>
    <property type="match status" value="1"/>
</dbReference>
<evidence type="ECO:0000313" key="10">
    <source>
        <dbReference type="EMBL" id="ELR19679.1"/>
    </source>
</evidence>
<keyword evidence="1" id="KW-0808">Transferase</keyword>
<feature type="domain" description="PI3K/PI4K catalytic" evidence="7">
    <location>
        <begin position="896"/>
        <end position="1174"/>
    </location>
</feature>
<dbReference type="PANTHER" id="PTHR10048:SF14">
    <property type="entry name" value="LD28067P"/>
    <property type="match status" value="1"/>
</dbReference>
<keyword evidence="3 10" id="KW-0418">Kinase</keyword>
<dbReference type="RefSeq" id="XP_004341771.1">
    <property type="nucleotide sequence ID" value="XM_004341723.1"/>
</dbReference>
<dbReference type="Proteomes" id="UP000011083">
    <property type="component" value="Unassembled WGS sequence"/>
</dbReference>
<dbReference type="SUPFAM" id="SSF49562">
    <property type="entry name" value="C2 domain (Calcium/lipid-binding domain, CaLB)"/>
    <property type="match status" value="1"/>
</dbReference>
<dbReference type="GO" id="GO:0016477">
    <property type="term" value="P:cell migration"/>
    <property type="evidence" value="ECO:0007669"/>
    <property type="project" value="TreeGrafter"/>
</dbReference>
<proteinExistence type="inferred from homology"/>
<reference evidence="10 11" key="1">
    <citation type="journal article" date="2013" name="Genome Biol.">
        <title>Genome of Acanthamoeba castellanii highlights extensive lateral gene transfer and early evolution of tyrosine kinase signaling.</title>
        <authorList>
            <person name="Clarke M."/>
            <person name="Lohan A.J."/>
            <person name="Liu B."/>
            <person name="Lagkouvardos I."/>
            <person name="Roy S."/>
            <person name="Zafar N."/>
            <person name="Bertelli C."/>
            <person name="Schilde C."/>
            <person name="Kianianmomeni A."/>
            <person name="Burglin T.R."/>
            <person name="Frech C."/>
            <person name="Turcotte B."/>
            <person name="Kopec K.O."/>
            <person name="Synnott J.M."/>
            <person name="Choo C."/>
            <person name="Paponov I."/>
            <person name="Finkler A."/>
            <person name="Soon Heng Tan C."/>
            <person name="Hutchins A.P."/>
            <person name="Weinmeier T."/>
            <person name="Rattei T."/>
            <person name="Chu J.S."/>
            <person name="Gimenez G."/>
            <person name="Irimia M."/>
            <person name="Rigden D.J."/>
            <person name="Fitzpatrick D.A."/>
            <person name="Lorenzo-Morales J."/>
            <person name="Bateman A."/>
            <person name="Chiu C.H."/>
            <person name="Tang P."/>
            <person name="Hegemann P."/>
            <person name="Fromm H."/>
            <person name="Raoult D."/>
            <person name="Greub G."/>
            <person name="Miranda-Saavedra D."/>
            <person name="Chen N."/>
            <person name="Nash P."/>
            <person name="Ginger M.L."/>
            <person name="Horn M."/>
            <person name="Schaap P."/>
            <person name="Caler L."/>
            <person name="Loftus B."/>
        </authorList>
    </citation>
    <scope>NUCLEOTIDE SEQUENCE [LARGE SCALE GENOMIC DNA]</scope>
    <source>
        <strain evidence="10 11">Neff</strain>
    </source>
</reference>
<gene>
    <name evidence="10" type="ORF">ACA1_199620</name>
</gene>